<protein>
    <submittedName>
        <fullName evidence="1">Uncharacterized protein</fullName>
    </submittedName>
</protein>
<proteinExistence type="predicted"/>
<evidence type="ECO:0000313" key="2">
    <source>
        <dbReference type="Proteomes" id="UP001620409"/>
    </source>
</evidence>
<keyword evidence="2" id="KW-1185">Reference proteome</keyword>
<sequence length="177" mass="19909">MIHHVSIPAREPRKVAEVLAELMNGTCIPFHPLEGAFMAASNDANGTSFEVYPEHTTLNIPDYDDQVIAAKNPSPPQTWPFHVFLSVPHEVEDVEAIGVREGWRVRTFGRGVPGQKPFFHVIEFWLENRLMLEVATPAMTQEYLDFLKQSQDAAVSDPESTRLLRASHLKVPPKQLA</sequence>
<accession>A0ABW8IFJ1</accession>
<dbReference type="Proteomes" id="UP001620409">
    <property type="component" value="Unassembled WGS sequence"/>
</dbReference>
<dbReference type="EMBL" id="JADIKI010000020">
    <property type="protein sequence ID" value="MFK2853091.1"/>
    <property type="molecule type" value="Genomic_DNA"/>
</dbReference>
<comment type="caution">
    <text evidence="1">The sequence shown here is derived from an EMBL/GenBank/DDBJ whole genome shotgun (WGS) entry which is preliminary data.</text>
</comment>
<reference evidence="1 2" key="1">
    <citation type="submission" date="2020-10" db="EMBL/GenBank/DDBJ databases">
        <title>Phylogeny of dyella-like bacteria.</title>
        <authorList>
            <person name="Fu J."/>
        </authorList>
    </citation>
    <scope>NUCLEOTIDE SEQUENCE [LARGE SCALE GENOMIC DNA]</scope>
    <source>
        <strain evidence="1 2">DHG40</strain>
    </source>
</reference>
<gene>
    <name evidence="1" type="ORF">ISP18_00600</name>
</gene>
<evidence type="ECO:0000313" key="1">
    <source>
        <dbReference type="EMBL" id="MFK2853091.1"/>
    </source>
</evidence>
<organism evidence="1 2">
    <name type="scientific">Dyella humi</name>
    <dbReference type="NCBI Taxonomy" id="1770547"/>
    <lineage>
        <taxon>Bacteria</taxon>
        <taxon>Pseudomonadati</taxon>
        <taxon>Pseudomonadota</taxon>
        <taxon>Gammaproteobacteria</taxon>
        <taxon>Lysobacterales</taxon>
        <taxon>Rhodanobacteraceae</taxon>
        <taxon>Dyella</taxon>
    </lineage>
</organism>
<name>A0ABW8IFJ1_9GAMM</name>
<dbReference type="RefSeq" id="WP_380016028.1">
    <property type="nucleotide sequence ID" value="NZ_JADIKI010000020.1"/>
</dbReference>